<accession>A0ABT1P778</accession>
<gene>
    <name evidence="4" type="ORF">NON19_04000</name>
</gene>
<evidence type="ECO:0000256" key="2">
    <source>
        <dbReference type="ARBA" id="ARBA00023033"/>
    </source>
</evidence>
<evidence type="ECO:0000259" key="3">
    <source>
        <dbReference type="Pfam" id="PF01494"/>
    </source>
</evidence>
<feature type="domain" description="FAD-binding" evidence="3">
    <location>
        <begin position="8"/>
        <end position="177"/>
    </location>
</feature>
<dbReference type="InterPro" id="IPR050493">
    <property type="entry name" value="FAD-dep_Monooxygenase_BioMet"/>
</dbReference>
<comment type="caution">
    <text evidence="4">The sequence shown here is derived from an EMBL/GenBank/DDBJ whole genome shotgun (WGS) entry which is preliminary data.</text>
</comment>
<evidence type="ECO:0000256" key="1">
    <source>
        <dbReference type="ARBA" id="ARBA00023002"/>
    </source>
</evidence>
<proteinExistence type="predicted"/>
<evidence type="ECO:0000313" key="4">
    <source>
        <dbReference type="EMBL" id="MCQ4041210.1"/>
    </source>
</evidence>
<dbReference type="Gene3D" id="3.50.50.60">
    <property type="entry name" value="FAD/NAD(P)-binding domain"/>
    <property type="match status" value="1"/>
</dbReference>
<feature type="domain" description="FAD-binding" evidence="3">
    <location>
        <begin position="301"/>
        <end position="364"/>
    </location>
</feature>
<keyword evidence="5" id="KW-1185">Reference proteome</keyword>
<dbReference type="InterPro" id="IPR002938">
    <property type="entry name" value="FAD-bd"/>
</dbReference>
<protein>
    <submittedName>
        <fullName evidence="4">Flavin-dependent oxidoreductase</fullName>
    </submittedName>
</protein>
<dbReference type="Gene3D" id="3.30.9.30">
    <property type="match status" value="1"/>
</dbReference>
<dbReference type="PANTHER" id="PTHR13789:SF268">
    <property type="entry name" value="5-METHYLPHENAZINE-1-CARBOXYLATE 1-MONOOXYGENASE"/>
    <property type="match status" value="1"/>
</dbReference>
<dbReference type="Pfam" id="PF01494">
    <property type="entry name" value="FAD_binding_3"/>
    <property type="match status" value="2"/>
</dbReference>
<sequence length="420" mass="45382">MDKPHTPHVLVVGAGIGGLTAALSLHAAGIRTTVIESAREIRSLGVGINLQPHAVRELTELGLDDQLAATAIATAETVYVDRFGTRIFTEPRGRERGYHWPQYSVHRGELQALLLSAVRDRLGPDAVRTGTRLEDFVRTPDAVAARAVDRATGRRVELTADVLVGADGVNSVVRARSHPGEGPLLWSGVRMWRGVTEAEPMLTGRSMVIAHDERGVQFLAYPISRRAAEQGRALLNWVAMVQVADPGPLPESAGWNRAVPAADVLPHFADWTCDWFDVPGLIRASAGILEYPMVDRDPLPAWGRGRVTLLGDAAHPMYPVGANGASQAIVDARVLAYELATSHEPLTALTRYERSRRPTTDAVVLANRRMHQAGRAAATRSTGELTRSGMLGTITDTYRDTTGADVAALNDRASLTPTRH</sequence>
<dbReference type="SUPFAM" id="SSF54373">
    <property type="entry name" value="FAD-linked reductases, C-terminal domain"/>
    <property type="match status" value="1"/>
</dbReference>
<dbReference type="EMBL" id="JANFNH010000002">
    <property type="protein sequence ID" value="MCQ4041210.1"/>
    <property type="molecule type" value="Genomic_DNA"/>
</dbReference>
<dbReference type="InterPro" id="IPR036188">
    <property type="entry name" value="FAD/NAD-bd_sf"/>
</dbReference>
<dbReference type="PRINTS" id="PR00420">
    <property type="entry name" value="RNGMNOXGNASE"/>
</dbReference>
<dbReference type="SUPFAM" id="SSF51905">
    <property type="entry name" value="FAD/NAD(P)-binding domain"/>
    <property type="match status" value="1"/>
</dbReference>
<organism evidence="4 5">
    <name type="scientific">Streptantibioticus rubrisoli</name>
    <dbReference type="NCBI Taxonomy" id="1387313"/>
    <lineage>
        <taxon>Bacteria</taxon>
        <taxon>Bacillati</taxon>
        <taxon>Actinomycetota</taxon>
        <taxon>Actinomycetes</taxon>
        <taxon>Kitasatosporales</taxon>
        <taxon>Streptomycetaceae</taxon>
        <taxon>Streptantibioticus</taxon>
    </lineage>
</organism>
<reference evidence="4 5" key="1">
    <citation type="submission" date="2022-06" db="EMBL/GenBank/DDBJ databases">
        <title>Draft genome sequence of type strain Streptomyces rubrisoli DSM 42083.</title>
        <authorList>
            <person name="Duangmal K."/>
            <person name="Klaysubun C."/>
        </authorList>
    </citation>
    <scope>NUCLEOTIDE SEQUENCE [LARGE SCALE GENOMIC DNA]</scope>
    <source>
        <strain evidence="4 5">DSM 42083</strain>
    </source>
</reference>
<keyword evidence="1" id="KW-0560">Oxidoreductase</keyword>
<dbReference type="PANTHER" id="PTHR13789">
    <property type="entry name" value="MONOOXYGENASE"/>
    <property type="match status" value="1"/>
</dbReference>
<evidence type="ECO:0000313" key="5">
    <source>
        <dbReference type="Proteomes" id="UP001206206"/>
    </source>
</evidence>
<keyword evidence="2" id="KW-0503">Monooxygenase</keyword>
<dbReference type="NCBIfam" id="NF005720">
    <property type="entry name" value="PRK07538.1"/>
    <property type="match status" value="1"/>
</dbReference>
<dbReference type="Proteomes" id="UP001206206">
    <property type="component" value="Unassembled WGS sequence"/>
</dbReference>
<dbReference type="RefSeq" id="WP_255925171.1">
    <property type="nucleotide sequence ID" value="NZ_JANFNH010000002.1"/>
</dbReference>
<name>A0ABT1P778_9ACTN</name>